<name>A0ABW6DKM9_9BACT</name>
<keyword evidence="4" id="KW-0472">Membrane</keyword>
<evidence type="ECO:0000313" key="7">
    <source>
        <dbReference type="Proteomes" id="UP001598019"/>
    </source>
</evidence>
<feature type="transmembrane region" description="Helical" evidence="4">
    <location>
        <begin position="36"/>
        <end position="54"/>
    </location>
</feature>
<keyword evidence="1" id="KW-0805">Transcription regulation</keyword>
<keyword evidence="7" id="KW-1185">Reference proteome</keyword>
<dbReference type="PANTHER" id="PTHR43280:SF2">
    <property type="entry name" value="HTH-TYPE TRANSCRIPTIONAL REGULATOR EXSA"/>
    <property type="match status" value="1"/>
</dbReference>
<feature type="transmembrane region" description="Helical" evidence="4">
    <location>
        <begin position="201"/>
        <end position="220"/>
    </location>
</feature>
<evidence type="ECO:0000256" key="3">
    <source>
        <dbReference type="ARBA" id="ARBA00023163"/>
    </source>
</evidence>
<sequence>MANRYLAYHFILNSLFSFSHWSSIVSDDVSLRALSLIHYFPFYLLNTPFLYFYVRAILTEKKIIRGWDYLHFIPFILIVVNILPYSFHSWAFKLDLSEKIHQNSRAIYQVYFPLVSFSFYFIFRSVISFCYLVFASLILHKAIQQGKLKSALVLKKWLQVYLILGLIFNLSLIAFSTHSYFVNDFMIVLMEQGRGRSVASIIMFGLMVSIYFFPSVLYGLQEKSGESLLDVIKLNEEIATTSKTFELNKLRLTQVEKQLEVYLAEKKFLIPGFAMSDLVKDISTPEHVLTYYFNNYKGITFLKWKNQLRIEEAVNLLKAGEAETNTLESVGKACGYKSRSNFIQAFKAQTGESPSVYLKKLS</sequence>
<dbReference type="PANTHER" id="PTHR43280">
    <property type="entry name" value="ARAC-FAMILY TRANSCRIPTIONAL REGULATOR"/>
    <property type="match status" value="1"/>
</dbReference>
<evidence type="ECO:0000256" key="2">
    <source>
        <dbReference type="ARBA" id="ARBA00023125"/>
    </source>
</evidence>
<evidence type="ECO:0000259" key="5">
    <source>
        <dbReference type="PROSITE" id="PS01124"/>
    </source>
</evidence>
<protein>
    <submittedName>
        <fullName evidence="6">AraC family transcriptional regulator</fullName>
    </submittedName>
</protein>
<dbReference type="Pfam" id="PF12833">
    <property type="entry name" value="HTH_18"/>
    <property type="match status" value="1"/>
</dbReference>
<keyword evidence="2" id="KW-0238">DNA-binding</keyword>
<feature type="transmembrane region" description="Helical" evidence="4">
    <location>
        <begin position="66"/>
        <end position="87"/>
    </location>
</feature>
<dbReference type="Gene3D" id="1.10.10.60">
    <property type="entry name" value="Homeodomain-like"/>
    <property type="match status" value="1"/>
</dbReference>
<dbReference type="SMART" id="SM00342">
    <property type="entry name" value="HTH_ARAC"/>
    <property type="match status" value="1"/>
</dbReference>
<accession>A0ABW6DKM9</accession>
<dbReference type="Proteomes" id="UP001598019">
    <property type="component" value="Unassembled WGS sequence"/>
</dbReference>
<keyword evidence="4" id="KW-1133">Transmembrane helix</keyword>
<keyword evidence="3" id="KW-0804">Transcription</keyword>
<organism evidence="6 7">
    <name type="scientific">Aquirufa esocilacus</name>
    <dbReference type="NCBI Taxonomy" id="3096513"/>
    <lineage>
        <taxon>Bacteria</taxon>
        <taxon>Pseudomonadati</taxon>
        <taxon>Bacteroidota</taxon>
        <taxon>Cytophagia</taxon>
        <taxon>Cytophagales</taxon>
        <taxon>Flectobacillaceae</taxon>
        <taxon>Aquirufa</taxon>
    </lineage>
</organism>
<dbReference type="EMBL" id="JBBKXX010000002">
    <property type="protein sequence ID" value="MFD3408270.1"/>
    <property type="molecule type" value="Genomic_DNA"/>
</dbReference>
<gene>
    <name evidence="6" type="ORF">SKC37_06350</name>
</gene>
<dbReference type="PROSITE" id="PS01124">
    <property type="entry name" value="HTH_ARAC_FAMILY_2"/>
    <property type="match status" value="1"/>
</dbReference>
<evidence type="ECO:0000256" key="1">
    <source>
        <dbReference type="ARBA" id="ARBA00023015"/>
    </source>
</evidence>
<proteinExistence type="predicted"/>
<evidence type="ECO:0000256" key="4">
    <source>
        <dbReference type="SAM" id="Phobius"/>
    </source>
</evidence>
<evidence type="ECO:0000313" key="6">
    <source>
        <dbReference type="EMBL" id="MFD3408270.1"/>
    </source>
</evidence>
<reference evidence="6 7" key="1">
    <citation type="submission" date="2024-03" db="EMBL/GenBank/DDBJ databases">
        <title>Aquirufa genome sequencing.</title>
        <authorList>
            <person name="Pitt A."/>
            <person name="Hahn M.W."/>
        </authorList>
    </citation>
    <scope>NUCLEOTIDE SEQUENCE [LARGE SCALE GENOMIC DNA]</scope>
    <source>
        <strain evidence="6 7">HETE-83D</strain>
    </source>
</reference>
<dbReference type="RefSeq" id="WP_377980672.1">
    <property type="nucleotide sequence ID" value="NZ_JBBKXX010000002.1"/>
</dbReference>
<feature type="domain" description="HTH araC/xylS-type" evidence="5">
    <location>
        <begin position="253"/>
        <end position="360"/>
    </location>
</feature>
<feature type="transmembrane region" description="Helical" evidence="4">
    <location>
        <begin position="5"/>
        <end position="24"/>
    </location>
</feature>
<dbReference type="InterPro" id="IPR018060">
    <property type="entry name" value="HTH_AraC"/>
</dbReference>
<comment type="caution">
    <text evidence="6">The sequence shown here is derived from an EMBL/GenBank/DDBJ whole genome shotgun (WGS) entry which is preliminary data.</text>
</comment>
<feature type="transmembrane region" description="Helical" evidence="4">
    <location>
        <begin position="117"/>
        <end position="139"/>
    </location>
</feature>
<feature type="transmembrane region" description="Helical" evidence="4">
    <location>
        <begin position="160"/>
        <end position="181"/>
    </location>
</feature>
<keyword evidence="4" id="KW-0812">Transmembrane</keyword>
<dbReference type="SUPFAM" id="SSF46689">
    <property type="entry name" value="Homeodomain-like"/>
    <property type="match status" value="1"/>
</dbReference>
<dbReference type="InterPro" id="IPR009057">
    <property type="entry name" value="Homeodomain-like_sf"/>
</dbReference>